<geneLocation type="plasmid" evidence="3">
    <name>pne1b</name>
</geneLocation>
<protein>
    <submittedName>
        <fullName evidence="2">Uncharacterized protein</fullName>
    </submittedName>
</protein>
<dbReference type="Proteomes" id="UP000502005">
    <property type="component" value="Plasmid pNE1B"/>
</dbReference>
<evidence type="ECO:0000256" key="1">
    <source>
        <dbReference type="SAM" id="MobiDB-lite"/>
    </source>
</evidence>
<evidence type="ECO:0000313" key="3">
    <source>
        <dbReference type="Proteomes" id="UP000502005"/>
    </source>
</evidence>
<dbReference type="AlphaFoldDB" id="A0A6B9G5Z0"/>
<reference evidence="2 3" key="1">
    <citation type="submission" date="2017-11" db="EMBL/GenBank/DDBJ databases">
        <title>Genome sequence of Pantoea cypripedii NE1.</title>
        <authorList>
            <person name="Nascimento F.X."/>
        </authorList>
    </citation>
    <scope>NUCLEOTIDE SEQUENCE [LARGE SCALE GENOMIC DNA]</scope>
    <source>
        <strain evidence="2 3">NE1</strain>
        <plasmid evidence="3">pne1b</plasmid>
    </source>
</reference>
<keyword evidence="2" id="KW-0614">Plasmid</keyword>
<feature type="region of interest" description="Disordered" evidence="1">
    <location>
        <begin position="1"/>
        <end position="23"/>
    </location>
</feature>
<name>A0A6B9G5Z0_PANCY</name>
<dbReference type="EMBL" id="CP024770">
    <property type="protein sequence ID" value="QGY32222.1"/>
    <property type="molecule type" value="Genomic_DNA"/>
</dbReference>
<proteinExistence type="predicted"/>
<organism evidence="2 3">
    <name type="scientific">Pantoea cypripedii</name>
    <name type="common">Pectobacterium cypripedii</name>
    <name type="synonym">Erwinia cypripedii</name>
    <dbReference type="NCBI Taxonomy" id="55209"/>
    <lineage>
        <taxon>Bacteria</taxon>
        <taxon>Pseudomonadati</taxon>
        <taxon>Pseudomonadota</taxon>
        <taxon>Gammaproteobacteria</taxon>
        <taxon>Enterobacterales</taxon>
        <taxon>Erwiniaceae</taxon>
        <taxon>Pantoea</taxon>
    </lineage>
</organism>
<accession>A0A6B9G5Z0</accession>
<evidence type="ECO:0000313" key="2">
    <source>
        <dbReference type="EMBL" id="QGY32222.1"/>
    </source>
</evidence>
<sequence length="241" mass="26738">MIGLYIGRQDKRQGSQTSHDNHLKKMAQQPGVHTGNIAKHITAESMIQLLLRLSTIQNINATPAISGRRAGALILQNKIQQAETRYRSCFIDHAIKREVRRTTTSGSESSQAPAFQAITSSTAATLVTQPGPTPHQSMLSQLEDNVPKFFQMGMYSKGKKRRSLPERMHDVTLTTESGTIKDDLKITELPRFVIKQYKSWSDVFVSIGKGGSKPFASLVEISNELYSTFTGKVVDTETKKS</sequence>
<feature type="compositionally biased region" description="Basic and acidic residues" evidence="1">
    <location>
        <begin position="8"/>
        <end position="23"/>
    </location>
</feature>
<gene>
    <name evidence="2" type="ORF">CUN67_24840</name>
</gene>